<protein>
    <submittedName>
        <fullName evidence="1">Uncharacterized protein</fullName>
    </submittedName>
</protein>
<evidence type="ECO:0000313" key="1">
    <source>
        <dbReference type="EMBL" id="GGG50735.1"/>
    </source>
</evidence>
<dbReference type="EMBL" id="BMEQ01000004">
    <property type="protein sequence ID" value="GGG50735.1"/>
    <property type="molecule type" value="Genomic_DNA"/>
</dbReference>
<dbReference type="Proteomes" id="UP000638848">
    <property type="component" value="Unassembled WGS sequence"/>
</dbReference>
<sequence>MARRAVRAADRGPAVPRWCVEFHEESWPGGFREWSSAVRAWIQENLYAWEHYGAWIDITRNIYVTQDELRARGYWANADRA</sequence>
<proteinExistence type="predicted"/>
<keyword evidence="2" id="KW-1185">Reference proteome</keyword>
<evidence type="ECO:0000313" key="2">
    <source>
        <dbReference type="Proteomes" id="UP000638848"/>
    </source>
</evidence>
<reference evidence="1" key="2">
    <citation type="submission" date="2020-09" db="EMBL/GenBank/DDBJ databases">
        <authorList>
            <person name="Sun Q."/>
            <person name="Zhou Y."/>
        </authorList>
    </citation>
    <scope>NUCLEOTIDE SEQUENCE</scope>
    <source>
        <strain evidence="1">CGMCC 1.12187</strain>
    </source>
</reference>
<comment type="caution">
    <text evidence="1">The sequence shown here is derived from an EMBL/GenBank/DDBJ whole genome shotgun (WGS) entry which is preliminary data.</text>
</comment>
<accession>A0A917GLX0</accession>
<reference evidence="1" key="1">
    <citation type="journal article" date="2014" name="Int. J. Syst. Evol. Microbiol.">
        <title>Complete genome sequence of Corynebacterium casei LMG S-19264T (=DSM 44701T), isolated from a smear-ripened cheese.</title>
        <authorList>
            <consortium name="US DOE Joint Genome Institute (JGI-PGF)"/>
            <person name="Walter F."/>
            <person name="Albersmeier A."/>
            <person name="Kalinowski J."/>
            <person name="Ruckert C."/>
        </authorList>
    </citation>
    <scope>NUCLEOTIDE SEQUENCE</scope>
    <source>
        <strain evidence="1">CGMCC 1.12187</strain>
    </source>
</reference>
<name>A0A917GLX0_9MICC</name>
<dbReference type="AlphaFoldDB" id="A0A917GLX0"/>
<gene>
    <name evidence="1" type="ORF">GCM10011374_11660</name>
</gene>
<organism evidence="1 2">
    <name type="scientific">Kocuria dechangensis</name>
    <dbReference type="NCBI Taxonomy" id="1176249"/>
    <lineage>
        <taxon>Bacteria</taxon>
        <taxon>Bacillati</taxon>
        <taxon>Actinomycetota</taxon>
        <taxon>Actinomycetes</taxon>
        <taxon>Micrococcales</taxon>
        <taxon>Micrococcaceae</taxon>
        <taxon>Kocuria</taxon>
    </lineage>
</organism>